<evidence type="ECO:0000313" key="3">
    <source>
        <dbReference type="EMBL" id="WXA14015.1"/>
    </source>
</evidence>
<dbReference type="CDD" id="cd03801">
    <property type="entry name" value="GT4_PimA-like"/>
    <property type="match status" value="1"/>
</dbReference>
<dbReference type="GO" id="GO:0016757">
    <property type="term" value="F:glycosyltransferase activity"/>
    <property type="evidence" value="ECO:0007669"/>
    <property type="project" value="UniProtKB-KW"/>
</dbReference>
<evidence type="ECO:0000259" key="1">
    <source>
        <dbReference type="Pfam" id="PF00534"/>
    </source>
</evidence>
<dbReference type="Pfam" id="PF00534">
    <property type="entry name" value="Glycos_transf_1"/>
    <property type="match status" value="1"/>
</dbReference>
<reference evidence="3 4" key="1">
    <citation type="submission" date="2023-10" db="EMBL/GenBank/DDBJ databases">
        <title>Culture-based analysis of two novel bacteria associated with mangrove crab gills.</title>
        <authorList>
            <person name="Yang X."/>
            <person name="Garuglieri E."/>
            <person name="Van Goethem M.W."/>
            <person name="Fusi M."/>
            <person name="Marasco R."/>
            <person name="Daffonchio D.G."/>
        </authorList>
    </citation>
    <scope>NUCLEOTIDE SEQUENCE</scope>
    <source>
        <strain evidence="3">UG2-1</strain>
        <strain evidence="2">UG2-2</strain>
        <strain evidence="4">UG2_2</strain>
    </source>
</reference>
<dbReference type="SUPFAM" id="SSF53756">
    <property type="entry name" value="UDP-Glycosyltransferase/glycogen phosphorylase"/>
    <property type="match status" value="1"/>
</dbReference>
<keyword evidence="3" id="KW-0328">Glycosyltransferase</keyword>
<dbReference type="EC" id="2.4.-.-" evidence="3"/>
<feature type="domain" description="Glycosyl transferase family 1" evidence="1">
    <location>
        <begin position="204"/>
        <end position="363"/>
    </location>
</feature>
<keyword evidence="4" id="KW-1185">Reference proteome</keyword>
<proteinExistence type="predicted"/>
<gene>
    <name evidence="3" type="ORF">R3L15_03875</name>
    <name evidence="2" type="ORF">R3L16_03520</name>
</gene>
<evidence type="ECO:0000313" key="2">
    <source>
        <dbReference type="EMBL" id="WXA03562.1"/>
    </source>
</evidence>
<dbReference type="EMBL" id="CP136924">
    <property type="protein sequence ID" value="WXA03562.1"/>
    <property type="molecule type" value="Genomic_DNA"/>
</dbReference>
<dbReference type="Gene3D" id="3.40.50.2000">
    <property type="entry name" value="Glycogen Phosphorylase B"/>
    <property type="match status" value="2"/>
</dbReference>
<dbReference type="KEGG" id="mcaa:R3L15_03875"/>
<dbReference type="RefSeq" id="WP_338733347.1">
    <property type="nucleotide sequence ID" value="NZ_CP136924.1"/>
</dbReference>
<dbReference type="PANTHER" id="PTHR12526">
    <property type="entry name" value="GLYCOSYLTRANSFERASE"/>
    <property type="match status" value="1"/>
</dbReference>
<evidence type="ECO:0000313" key="4">
    <source>
        <dbReference type="Proteomes" id="UP001368318"/>
    </source>
</evidence>
<sequence>MKIGLVLSQAPAYSETFFKSKIKGLQKQGFNVILFCQENKTGFDGCEVKLFSKVSRHPVLQAVYVFRVFIGLLPHWRRVKAWYQLEQPKHLKTFLKQVYINAPILKSDLDWLHFGFATLAIQRETLAKAIEAKMAVSLRGFDIAIYPLKHTNCYAKLWQQVDKIHVISDDLLKKAYSLGLPKTVSFKKITPAINRGKFQPKVKQDLSQRKTYRILTVGRFHWKKGYVNMLEALAVLKQQGVEFKYTIVGEGEEYERITFAIHQLNLKDNVILLGKLPHDRIINLMEEHEVYLQYSISEGFCNAVLEAQAMALLCIVSDAEGLPENVVDGKTGWVVPKQQPKLLAEKLLEVVALPQDRKQVIQQQARERVDTHFTLAEQQKQFKAFYQAI</sequence>
<accession>A0AAU6PAM4</accession>
<dbReference type="EMBL" id="CP136925">
    <property type="protein sequence ID" value="WXA14015.1"/>
    <property type="molecule type" value="Genomic_DNA"/>
</dbReference>
<protein>
    <submittedName>
        <fullName evidence="3">Glycosyltransferase family 4 protein</fullName>
        <ecNumber evidence="3">2.4.-.-</ecNumber>
    </submittedName>
</protein>
<dbReference type="Proteomes" id="UP001368318">
    <property type="component" value="Chromosome"/>
</dbReference>
<dbReference type="PANTHER" id="PTHR12526:SF630">
    <property type="entry name" value="GLYCOSYLTRANSFERASE"/>
    <property type="match status" value="1"/>
</dbReference>
<name>A0AAU6PAM4_9FLAO</name>
<dbReference type="InterPro" id="IPR001296">
    <property type="entry name" value="Glyco_trans_1"/>
</dbReference>
<organism evidence="3">
    <name type="scientific">Mangrovimonas cancribranchiae</name>
    <dbReference type="NCBI Taxonomy" id="3080055"/>
    <lineage>
        <taxon>Bacteria</taxon>
        <taxon>Pseudomonadati</taxon>
        <taxon>Bacteroidota</taxon>
        <taxon>Flavobacteriia</taxon>
        <taxon>Flavobacteriales</taxon>
        <taxon>Flavobacteriaceae</taxon>
        <taxon>Mangrovimonas</taxon>
    </lineage>
</organism>
<keyword evidence="3" id="KW-0808">Transferase</keyword>
<dbReference type="AlphaFoldDB" id="A0AAU6PAM4"/>